<evidence type="ECO:0000256" key="1">
    <source>
        <dbReference type="SAM" id="MobiDB-lite"/>
    </source>
</evidence>
<protein>
    <submittedName>
        <fullName evidence="2">Uncharacterized protein</fullName>
    </submittedName>
</protein>
<dbReference type="EMBL" id="MNPL01022133">
    <property type="protein sequence ID" value="OQR69086.1"/>
    <property type="molecule type" value="Genomic_DNA"/>
</dbReference>
<reference evidence="2 3" key="1">
    <citation type="journal article" date="2017" name="Gigascience">
        <title>Draft genome of the honey bee ectoparasitic mite, Tropilaelaps mercedesae, is shaped by the parasitic life history.</title>
        <authorList>
            <person name="Dong X."/>
            <person name="Armstrong S.D."/>
            <person name="Xia D."/>
            <person name="Makepeace B.L."/>
            <person name="Darby A.C."/>
            <person name="Kadowaki T."/>
        </authorList>
    </citation>
    <scope>NUCLEOTIDE SEQUENCE [LARGE SCALE GENOMIC DNA]</scope>
    <source>
        <strain evidence="2">Wuxi-XJTLU</strain>
    </source>
</reference>
<feature type="region of interest" description="Disordered" evidence="1">
    <location>
        <begin position="37"/>
        <end position="76"/>
    </location>
</feature>
<sequence length="426" mass="43833">MHRGAVLPAMGGLPRRVPPSPAMALLVTPPPQIGPTGNASHVGAGGKKHPAQGPAGGATHKCSRCKSRPKSGSGSSLCIRCKLQRDYGSPRGGFAAPRKKVPVMALPITAPQASVSSPAAGTRYEFSQSPAFDTTLGPPQLSATPASPGRNGTPPGAALPTGKDPAPATNSQGQAANAQPLVIRLEVVGDQPRNLQWSTLSDQDDLTETTWPRCMAELERETDEFRAESLNQVVPSSGSSPSHGLLVDPCPANVELPLAIVGATGAGSNGARFGISRLPPILSLPEAPESPSELIHDEAGDPVSAAITACPAGGLSAISTSSNLSSPSGVVVSIPDGEPSSDVCVEPCRNPLPQPVRTMMETDGYANQHQPGTATHQGACQLGLPLPSTRTASVSSADSYDLGMPYETQSDESHDEVDLEVWRGHV</sequence>
<comment type="caution">
    <text evidence="2">The sequence shown here is derived from an EMBL/GenBank/DDBJ whole genome shotgun (WGS) entry which is preliminary data.</text>
</comment>
<name>A0A1V9X6Q5_9ACAR</name>
<evidence type="ECO:0000313" key="3">
    <source>
        <dbReference type="Proteomes" id="UP000192247"/>
    </source>
</evidence>
<dbReference type="InParanoid" id="A0A1V9X6Q5"/>
<gene>
    <name evidence="2" type="ORF">BIW11_12487</name>
</gene>
<evidence type="ECO:0000313" key="2">
    <source>
        <dbReference type="EMBL" id="OQR69086.1"/>
    </source>
</evidence>
<dbReference type="Proteomes" id="UP000192247">
    <property type="component" value="Unassembled WGS sequence"/>
</dbReference>
<proteinExistence type="predicted"/>
<keyword evidence="3" id="KW-1185">Reference proteome</keyword>
<feature type="region of interest" description="Disordered" evidence="1">
    <location>
        <begin position="129"/>
        <end position="176"/>
    </location>
</feature>
<feature type="non-terminal residue" evidence="2">
    <location>
        <position position="426"/>
    </location>
</feature>
<accession>A0A1V9X6Q5</accession>
<dbReference type="OrthoDB" id="10625755at2759"/>
<dbReference type="AlphaFoldDB" id="A0A1V9X6Q5"/>
<organism evidence="2 3">
    <name type="scientific">Tropilaelaps mercedesae</name>
    <dbReference type="NCBI Taxonomy" id="418985"/>
    <lineage>
        <taxon>Eukaryota</taxon>
        <taxon>Metazoa</taxon>
        <taxon>Ecdysozoa</taxon>
        <taxon>Arthropoda</taxon>
        <taxon>Chelicerata</taxon>
        <taxon>Arachnida</taxon>
        <taxon>Acari</taxon>
        <taxon>Parasitiformes</taxon>
        <taxon>Mesostigmata</taxon>
        <taxon>Gamasina</taxon>
        <taxon>Dermanyssoidea</taxon>
        <taxon>Laelapidae</taxon>
        <taxon>Tropilaelaps</taxon>
    </lineage>
</organism>